<dbReference type="AlphaFoldDB" id="A0A919J2Z4"/>
<feature type="binding site" evidence="1">
    <location>
        <position position="41"/>
    </location>
    <ligand>
        <name>Zn(2+)</name>
        <dbReference type="ChEBI" id="CHEBI:29105"/>
    </ligand>
</feature>
<keyword evidence="1" id="KW-0143">Chaperone</keyword>
<dbReference type="GO" id="GO:0051082">
    <property type="term" value="F:unfolded protein binding"/>
    <property type="evidence" value="ECO:0007669"/>
    <property type="project" value="UniProtKB-UniRule"/>
</dbReference>
<dbReference type="EMBL" id="BOMM01000029">
    <property type="protein sequence ID" value="GIE11544.1"/>
    <property type="molecule type" value="Genomic_DNA"/>
</dbReference>
<comment type="similarity">
    <text evidence="1">Belongs to the ClpX chaperone family.</text>
</comment>
<proteinExistence type="inferred from homology"/>
<evidence type="ECO:0000313" key="3">
    <source>
        <dbReference type="EMBL" id="GIE11544.1"/>
    </source>
</evidence>
<feature type="binding site" evidence="1">
    <location>
        <position position="16"/>
    </location>
    <ligand>
        <name>Zn(2+)</name>
        <dbReference type="ChEBI" id="CHEBI:29105"/>
    </ligand>
</feature>
<dbReference type="InterPro" id="IPR059188">
    <property type="entry name" value="Znf_CLPX-like"/>
</dbReference>
<dbReference type="Gene3D" id="6.20.220.10">
    <property type="entry name" value="ClpX chaperone, C4-type zinc finger domain"/>
    <property type="match status" value="1"/>
</dbReference>
<keyword evidence="4" id="KW-1185">Reference proteome</keyword>
<gene>
    <name evidence="3" type="ORF">Afe05nite_33840</name>
</gene>
<dbReference type="SMART" id="SM00994">
    <property type="entry name" value="zf-C4_ClpX"/>
    <property type="match status" value="1"/>
</dbReference>
<dbReference type="Proteomes" id="UP000598174">
    <property type="component" value="Unassembled WGS sequence"/>
</dbReference>
<feature type="domain" description="ClpX-type ZB" evidence="2">
    <location>
        <begin position="1"/>
        <end position="57"/>
    </location>
</feature>
<dbReference type="InterPro" id="IPR038366">
    <property type="entry name" value="Znf_CppX_C4_sf"/>
</dbReference>
<dbReference type="GO" id="GO:0046983">
    <property type="term" value="F:protein dimerization activity"/>
    <property type="evidence" value="ECO:0007669"/>
    <property type="project" value="UniProtKB-UniRule"/>
</dbReference>
<dbReference type="GO" id="GO:0008270">
    <property type="term" value="F:zinc ion binding"/>
    <property type="evidence" value="ECO:0007669"/>
    <property type="project" value="UniProtKB-UniRule"/>
</dbReference>
<accession>A0A919J2Z4</accession>
<dbReference type="PROSITE" id="PS51902">
    <property type="entry name" value="CLPX_ZB"/>
    <property type="match status" value="1"/>
</dbReference>
<organism evidence="3 4">
    <name type="scientific">Paractinoplanes ferrugineus</name>
    <dbReference type="NCBI Taxonomy" id="113564"/>
    <lineage>
        <taxon>Bacteria</taxon>
        <taxon>Bacillati</taxon>
        <taxon>Actinomycetota</taxon>
        <taxon>Actinomycetes</taxon>
        <taxon>Micromonosporales</taxon>
        <taxon>Micromonosporaceae</taxon>
        <taxon>Paractinoplanes</taxon>
    </lineage>
</organism>
<dbReference type="Pfam" id="PF06689">
    <property type="entry name" value="zf-C4_ClpX"/>
    <property type="match status" value="1"/>
</dbReference>
<evidence type="ECO:0000259" key="2">
    <source>
        <dbReference type="PROSITE" id="PS51902"/>
    </source>
</evidence>
<feature type="binding site" evidence="1">
    <location>
        <position position="38"/>
    </location>
    <ligand>
        <name>Zn(2+)</name>
        <dbReference type="ChEBI" id="CHEBI:29105"/>
    </ligand>
</feature>
<sequence>MNSETVVAAATLQLRCSFCAKPSSEVEKLIAGPGVYICNECVGLCNDVLASEQPDPLESATRLSAWEEGMTDEQILDQLPRIAAVSAQTEAGLQRLVTILRERRVTWTRIGAALGITRQSAWERFAGED</sequence>
<dbReference type="GO" id="GO:0006457">
    <property type="term" value="P:protein folding"/>
    <property type="evidence" value="ECO:0007669"/>
    <property type="project" value="UniProtKB-UniRule"/>
</dbReference>
<dbReference type="SUPFAM" id="SSF57716">
    <property type="entry name" value="Glucocorticoid receptor-like (DNA-binding domain)"/>
    <property type="match status" value="1"/>
</dbReference>
<protein>
    <recommendedName>
        <fullName evidence="2">ClpX-type ZB domain-containing protein</fullName>
    </recommendedName>
</protein>
<reference evidence="3" key="1">
    <citation type="submission" date="2021-01" db="EMBL/GenBank/DDBJ databases">
        <title>Whole genome shotgun sequence of Actinoplanes ferrugineus NBRC 15555.</title>
        <authorList>
            <person name="Komaki H."/>
            <person name="Tamura T."/>
        </authorList>
    </citation>
    <scope>NUCLEOTIDE SEQUENCE</scope>
    <source>
        <strain evidence="3">NBRC 15555</strain>
    </source>
</reference>
<comment type="caution">
    <text evidence="3">The sequence shown here is derived from an EMBL/GenBank/DDBJ whole genome shotgun (WGS) entry which is preliminary data.</text>
</comment>
<keyword evidence="1" id="KW-0862">Zinc</keyword>
<name>A0A919J2Z4_9ACTN</name>
<keyword evidence="1" id="KW-0479">Metal-binding</keyword>
<evidence type="ECO:0000256" key="1">
    <source>
        <dbReference type="PROSITE-ProRule" id="PRU01250"/>
    </source>
</evidence>
<dbReference type="InterPro" id="IPR010603">
    <property type="entry name" value="Znf_CppX_C4"/>
</dbReference>
<feature type="binding site" evidence="1">
    <location>
        <position position="19"/>
    </location>
    <ligand>
        <name>Zn(2+)</name>
        <dbReference type="ChEBI" id="CHEBI:29105"/>
    </ligand>
</feature>
<evidence type="ECO:0000313" key="4">
    <source>
        <dbReference type="Proteomes" id="UP000598174"/>
    </source>
</evidence>